<keyword evidence="1" id="KW-0472">Membrane</keyword>
<evidence type="ECO:0000313" key="2">
    <source>
        <dbReference type="EMBL" id="PTQ56511.1"/>
    </source>
</evidence>
<proteinExistence type="predicted"/>
<evidence type="ECO:0000313" key="3">
    <source>
        <dbReference type="Proteomes" id="UP000244338"/>
    </source>
</evidence>
<gene>
    <name evidence="2" type="ORF">BSOLF_0146</name>
</gene>
<keyword evidence="1" id="KW-0812">Transmembrane</keyword>
<comment type="caution">
    <text evidence="2">The sequence shown here is derived from an EMBL/GenBank/DDBJ whole genome shotgun (WGS) entry which is preliminary data.</text>
</comment>
<evidence type="ECO:0000256" key="1">
    <source>
        <dbReference type="SAM" id="Phobius"/>
    </source>
</evidence>
<reference evidence="3" key="1">
    <citation type="journal article" date="2018" name="Sci. Rep.">
        <title>Lignite coal burning seam in the remote Altai Mountains harbors a hydrogen-driven thermophilic microbial community.</title>
        <authorList>
            <person name="Kadnikov V.V."/>
            <person name="Mardanov A.V."/>
            <person name="Ivasenko D.A."/>
            <person name="Antsiferov D.V."/>
            <person name="Beletsky A.V."/>
            <person name="Karnachuk O.V."/>
            <person name="Ravin N.V."/>
        </authorList>
    </citation>
    <scope>NUCLEOTIDE SEQUENCE [LARGE SCALE GENOMIC DNA]</scope>
</reference>
<dbReference type="AlphaFoldDB" id="A0A2R6Y1G3"/>
<feature type="transmembrane region" description="Helical" evidence="1">
    <location>
        <begin position="38"/>
        <end position="57"/>
    </location>
</feature>
<protein>
    <submittedName>
        <fullName evidence="2">Uncharacterized protein</fullName>
    </submittedName>
</protein>
<organism evidence="2 3">
    <name type="scientific">Candidatus Carbonibacillus altaicus</name>
    <dbReference type="NCBI Taxonomy" id="2163959"/>
    <lineage>
        <taxon>Bacteria</taxon>
        <taxon>Bacillati</taxon>
        <taxon>Bacillota</taxon>
        <taxon>Bacilli</taxon>
        <taxon>Bacillales</taxon>
        <taxon>Candidatus Carbonibacillus</taxon>
    </lineage>
</organism>
<keyword evidence="1" id="KW-1133">Transmembrane helix</keyword>
<dbReference type="EMBL" id="PEBX01000026">
    <property type="protein sequence ID" value="PTQ56511.1"/>
    <property type="molecule type" value="Genomic_DNA"/>
</dbReference>
<sequence length="66" mass="7405">MDDAYGSKRYEAGGENVRICFLSGLWLSFYALDVGGEGLFTVGILLIVLAYTWRMIVSLRRTGRLL</sequence>
<dbReference type="Proteomes" id="UP000244338">
    <property type="component" value="Unassembled WGS sequence"/>
</dbReference>
<name>A0A2R6Y1G3_9BACL</name>
<accession>A0A2R6Y1G3</accession>